<keyword evidence="2" id="KW-1185">Reference proteome</keyword>
<dbReference type="EMBL" id="JAGFNK010000055">
    <property type="protein sequence ID" value="KAI9509808.1"/>
    <property type="molecule type" value="Genomic_DNA"/>
</dbReference>
<sequence length="373" mass="41626">MDSQASLFQPYESVRRFPDHEAPFVFPKIDASTPSHGHFPSSMSLPSPTSFIRSHHRYCLTVGNGKGHDRPWLSLLMSSRSPKSEHLPLFMGKDAISGTVELDLTKPEAIREVKVKLTGETTHHTQETTPFLELSQTLTRQPSGKLTGKFSLPFSFVLPDDVTVDESNWAMVYPLPPKFQEKGIIYIDYKIVVTVRRGLFAVDNSLMTHIVYIPETKAERPSALREQAYLEGKPLAPPSLDPAGWKLLPPLEVVDTLVPNVTVTAHLSIAHPLSFALGTPIPLYFYLHPAQPARIELDAIDVRLVRTLVTRGVTGSVRKLDVARAVFWPAPCSSPHKIKLWGEVIAGRRLLPSFDFTKCSVRYSIVLYPSAFI</sequence>
<gene>
    <name evidence="1" type="ORF">F5148DRAFT_694274</name>
</gene>
<accession>A0ACC0UDL7</accession>
<protein>
    <submittedName>
        <fullName evidence="1">Uncharacterized protein</fullName>
    </submittedName>
</protein>
<reference evidence="1" key="1">
    <citation type="submission" date="2021-03" db="EMBL/GenBank/DDBJ databases">
        <title>Evolutionary priming and transition to the ectomycorrhizal habit in an iconic lineage of mushroom-forming fungi: is preadaptation a requirement?</title>
        <authorList>
            <consortium name="DOE Joint Genome Institute"/>
            <person name="Looney B.P."/>
            <person name="Miyauchi S."/>
            <person name="Morin E."/>
            <person name="Drula E."/>
            <person name="Courty P.E."/>
            <person name="Chicoki N."/>
            <person name="Fauchery L."/>
            <person name="Kohler A."/>
            <person name="Kuo A."/>
            <person name="LaButti K."/>
            <person name="Pangilinan J."/>
            <person name="Lipzen A."/>
            <person name="Riley R."/>
            <person name="Andreopoulos W."/>
            <person name="He G."/>
            <person name="Johnson J."/>
            <person name="Barry K.W."/>
            <person name="Grigoriev I.V."/>
            <person name="Nagy L."/>
            <person name="Hibbett D."/>
            <person name="Henrissat B."/>
            <person name="Matheny P.B."/>
            <person name="Labbe J."/>
            <person name="Martin A.F."/>
        </authorList>
    </citation>
    <scope>NUCLEOTIDE SEQUENCE</scope>
    <source>
        <strain evidence="1">BPL698</strain>
    </source>
</reference>
<evidence type="ECO:0000313" key="1">
    <source>
        <dbReference type="EMBL" id="KAI9509808.1"/>
    </source>
</evidence>
<organism evidence="1 2">
    <name type="scientific">Russula earlei</name>
    <dbReference type="NCBI Taxonomy" id="71964"/>
    <lineage>
        <taxon>Eukaryota</taxon>
        <taxon>Fungi</taxon>
        <taxon>Dikarya</taxon>
        <taxon>Basidiomycota</taxon>
        <taxon>Agaricomycotina</taxon>
        <taxon>Agaricomycetes</taxon>
        <taxon>Russulales</taxon>
        <taxon>Russulaceae</taxon>
        <taxon>Russula</taxon>
    </lineage>
</organism>
<comment type="caution">
    <text evidence="1">The sequence shown here is derived from an EMBL/GenBank/DDBJ whole genome shotgun (WGS) entry which is preliminary data.</text>
</comment>
<proteinExistence type="predicted"/>
<dbReference type="Proteomes" id="UP001207468">
    <property type="component" value="Unassembled WGS sequence"/>
</dbReference>
<evidence type="ECO:0000313" key="2">
    <source>
        <dbReference type="Proteomes" id="UP001207468"/>
    </source>
</evidence>
<name>A0ACC0UDL7_9AGAM</name>